<dbReference type="InterPro" id="IPR011042">
    <property type="entry name" value="6-blade_b-propeller_TolB-like"/>
</dbReference>
<dbReference type="InterPro" id="IPR012938">
    <property type="entry name" value="Glc/Sorbosone_DH"/>
</dbReference>
<feature type="compositionally biased region" description="Polar residues" evidence="1">
    <location>
        <begin position="84"/>
        <end position="93"/>
    </location>
</feature>
<dbReference type="PROSITE" id="PS51257">
    <property type="entry name" value="PROKAR_LIPOPROTEIN"/>
    <property type="match status" value="1"/>
</dbReference>
<dbReference type="InterPro" id="IPR011041">
    <property type="entry name" value="Quinoprot_gluc/sorb_DH_b-prop"/>
</dbReference>
<reference evidence="5" key="1">
    <citation type="journal article" date="2010" name="Stand. Genomic Sci.">
        <title>Complete genome sequence of 'Thermobaculum terrenum' type strain (YNP1).</title>
        <authorList>
            <person name="Kiss H."/>
            <person name="Cleland D."/>
            <person name="Lapidus A."/>
            <person name="Lucas S."/>
            <person name="Glavina Del Rio T."/>
            <person name="Nolan M."/>
            <person name="Tice H."/>
            <person name="Han C."/>
            <person name="Goodwin L."/>
            <person name="Pitluck S."/>
            <person name="Liolios K."/>
            <person name="Ivanova N."/>
            <person name="Mavromatis K."/>
            <person name="Ovchinnikova G."/>
            <person name="Pati A."/>
            <person name="Chen A."/>
            <person name="Palaniappan K."/>
            <person name="Land M."/>
            <person name="Hauser L."/>
            <person name="Chang Y."/>
            <person name="Jeffries C."/>
            <person name="Lu M."/>
            <person name="Brettin T."/>
            <person name="Detter J."/>
            <person name="Goker M."/>
            <person name="Tindall B."/>
            <person name="Beck B."/>
            <person name="McDermott T."/>
            <person name="Woyke T."/>
            <person name="Bristow J."/>
            <person name="Eisen J."/>
            <person name="Markowitz V."/>
            <person name="Hugenholtz P."/>
            <person name="Kyrpides N."/>
            <person name="Klenk H."/>
            <person name="Cheng J."/>
        </authorList>
    </citation>
    <scope>NUCLEOTIDE SEQUENCE [LARGE SCALE GENOMIC DNA]</scope>
    <source>
        <strain evidence="5">ATCC BAA-798 / YNP1</strain>
    </source>
</reference>
<gene>
    <name evidence="4" type="ordered locus">Tter_0158</name>
</gene>
<evidence type="ECO:0000313" key="5">
    <source>
        <dbReference type="Proteomes" id="UP000000323"/>
    </source>
</evidence>
<feature type="signal peptide" evidence="2">
    <location>
        <begin position="1"/>
        <end position="20"/>
    </location>
</feature>
<keyword evidence="5" id="KW-1185">Reference proteome</keyword>
<proteinExistence type="predicted"/>
<dbReference type="RefSeq" id="WP_012874115.1">
    <property type="nucleotide sequence ID" value="NC_013525.1"/>
</dbReference>
<accession>D1CDS4</accession>
<organism evidence="4 5">
    <name type="scientific">Thermobaculum terrenum (strain ATCC BAA-798 / CCMEE 7001 / YNP1)</name>
    <dbReference type="NCBI Taxonomy" id="525904"/>
    <lineage>
        <taxon>Bacteria</taxon>
        <taxon>Bacillati</taxon>
        <taxon>Chloroflexota</taxon>
        <taxon>Chloroflexia</taxon>
        <taxon>Candidatus Thermobaculales</taxon>
        <taxon>Candidatus Thermobaculaceae</taxon>
        <taxon>Thermobaculum</taxon>
    </lineage>
</organism>
<dbReference type="EMBL" id="CP001825">
    <property type="protein sequence ID" value="ACZ41080.1"/>
    <property type="molecule type" value="Genomic_DNA"/>
</dbReference>
<dbReference type="Gene3D" id="2.120.10.30">
    <property type="entry name" value="TolB, C-terminal domain"/>
    <property type="match status" value="1"/>
</dbReference>
<dbReference type="STRING" id="525904.Tter_0158"/>
<dbReference type="PANTHER" id="PTHR19328:SF75">
    <property type="entry name" value="ALDOSE SUGAR DEHYDROGENASE YLII"/>
    <property type="match status" value="1"/>
</dbReference>
<feature type="compositionally biased region" description="Low complexity" evidence="1">
    <location>
        <begin position="33"/>
        <end position="58"/>
    </location>
</feature>
<keyword evidence="2" id="KW-0732">Signal</keyword>
<evidence type="ECO:0000259" key="3">
    <source>
        <dbReference type="Pfam" id="PF07995"/>
    </source>
</evidence>
<dbReference type="HOGENOM" id="CLU_012344_3_0_0"/>
<protein>
    <submittedName>
        <fullName evidence="4">Glucose/sorbosone dehydrogenase-like protein</fullName>
    </submittedName>
</protein>
<feature type="region of interest" description="Disordered" evidence="1">
    <location>
        <begin position="25"/>
        <end position="99"/>
    </location>
</feature>
<evidence type="ECO:0000313" key="4">
    <source>
        <dbReference type="EMBL" id="ACZ41080.1"/>
    </source>
</evidence>
<evidence type="ECO:0000256" key="2">
    <source>
        <dbReference type="SAM" id="SignalP"/>
    </source>
</evidence>
<dbReference type="PANTHER" id="PTHR19328">
    <property type="entry name" value="HEDGEHOG-INTERACTING PROTEIN"/>
    <property type="match status" value="1"/>
</dbReference>
<dbReference type="Proteomes" id="UP000000323">
    <property type="component" value="Chromosome 1"/>
</dbReference>
<dbReference type="AlphaFoldDB" id="D1CDS4"/>
<dbReference type="eggNOG" id="COG2133">
    <property type="taxonomic scope" value="Bacteria"/>
</dbReference>
<dbReference type="KEGG" id="ttr:Tter_0158"/>
<dbReference type="Pfam" id="PF07995">
    <property type="entry name" value="GSDH"/>
    <property type="match status" value="1"/>
</dbReference>
<feature type="chain" id="PRO_5003021321" evidence="2">
    <location>
        <begin position="21"/>
        <end position="450"/>
    </location>
</feature>
<feature type="domain" description="Glucose/Sorbosone dehydrogenase" evidence="3">
    <location>
        <begin position="114"/>
        <end position="437"/>
    </location>
</feature>
<sequence>MVAQKITFTLALILVLLVTACGGEQQSPTSTQTVISPSPSVAPTSPSANNPSSTPTPIAASQSPPTPVATEETTKPSQEPAKETTPNPIPSATQEREVNRNVRVGIRQIASGFDQPLFVTYANDNSNRLFVVEKGGKIKFLDGRVFLDITNRVGSGGSEQGLLGLAFHPNYRVNRRFFVNYTDLNGNTVVAEFRAIDNGRRADPNSEKVILRQEQPAANHNGGMLAFGPDGYLYIALGDGGGANDTYGNGQNLNTLLAKILRIDVDRGNPYSIPKDNPFVGRDNARPETWAWGLRNPWRFSFDRQTGDLYIADVGQNQWEEINYQRAGSKGGQNYGWPIMEGRHCLSSSQCNQEGLTLPVAEYSHELGCSVTGGYVYRGKRFPALRGKYFFGDYCTGRIWSLQRAENSNWVMKEETDTDLSISSFGEDKNGEIYITDLAGGGIYMLVASS</sequence>
<evidence type="ECO:0000256" key="1">
    <source>
        <dbReference type="SAM" id="MobiDB-lite"/>
    </source>
</evidence>
<dbReference type="SUPFAM" id="SSF50952">
    <property type="entry name" value="Soluble quinoprotein glucose dehydrogenase"/>
    <property type="match status" value="1"/>
</dbReference>
<name>D1CDS4_THET1</name>